<feature type="compositionally biased region" description="Polar residues" evidence="1">
    <location>
        <begin position="1"/>
        <end position="19"/>
    </location>
</feature>
<dbReference type="EMBL" id="JAVRQU010000006">
    <property type="protein sequence ID" value="KAK5701837.1"/>
    <property type="molecule type" value="Genomic_DNA"/>
</dbReference>
<comment type="caution">
    <text evidence="2">The sequence shown here is derived from an EMBL/GenBank/DDBJ whole genome shotgun (WGS) entry which is preliminary data.</text>
</comment>
<feature type="region of interest" description="Disordered" evidence="1">
    <location>
        <begin position="1"/>
        <end position="20"/>
    </location>
</feature>
<accession>A0AAN7W7P6</accession>
<dbReference type="Proteomes" id="UP001310594">
    <property type="component" value="Unassembled WGS sequence"/>
</dbReference>
<dbReference type="AlphaFoldDB" id="A0AAN7W7P6"/>
<protein>
    <submittedName>
        <fullName evidence="2">Uncharacterized protein</fullName>
    </submittedName>
</protein>
<proteinExistence type="predicted"/>
<gene>
    <name evidence="2" type="ORF">LTR97_004655</name>
</gene>
<evidence type="ECO:0000313" key="2">
    <source>
        <dbReference type="EMBL" id="KAK5701837.1"/>
    </source>
</evidence>
<name>A0AAN7W7P6_9PEZI</name>
<dbReference type="PANTHER" id="PTHR47784:SF5">
    <property type="entry name" value="STEROL UPTAKE CONTROL PROTEIN 2"/>
    <property type="match status" value="1"/>
</dbReference>
<dbReference type="PANTHER" id="PTHR47784">
    <property type="entry name" value="STEROL UPTAKE CONTROL PROTEIN 2"/>
    <property type="match status" value="1"/>
</dbReference>
<reference evidence="2" key="1">
    <citation type="submission" date="2023-08" db="EMBL/GenBank/DDBJ databases">
        <title>Black Yeasts Isolated from many extreme environments.</title>
        <authorList>
            <person name="Coleine C."/>
            <person name="Stajich J.E."/>
            <person name="Selbmann L."/>
        </authorList>
    </citation>
    <scope>NUCLEOTIDE SEQUENCE</scope>
    <source>
        <strain evidence="2">CCFEE 5810</strain>
    </source>
</reference>
<evidence type="ECO:0000313" key="3">
    <source>
        <dbReference type="Proteomes" id="UP001310594"/>
    </source>
</evidence>
<evidence type="ECO:0000256" key="1">
    <source>
        <dbReference type="SAM" id="MobiDB-lite"/>
    </source>
</evidence>
<dbReference type="InterPro" id="IPR053157">
    <property type="entry name" value="Sterol_Uptake_Regulator"/>
</dbReference>
<dbReference type="GO" id="GO:0001228">
    <property type="term" value="F:DNA-binding transcription activator activity, RNA polymerase II-specific"/>
    <property type="evidence" value="ECO:0007669"/>
    <property type="project" value="TreeGrafter"/>
</dbReference>
<organism evidence="2 3">
    <name type="scientific">Elasticomyces elasticus</name>
    <dbReference type="NCBI Taxonomy" id="574655"/>
    <lineage>
        <taxon>Eukaryota</taxon>
        <taxon>Fungi</taxon>
        <taxon>Dikarya</taxon>
        <taxon>Ascomycota</taxon>
        <taxon>Pezizomycotina</taxon>
        <taxon>Dothideomycetes</taxon>
        <taxon>Dothideomycetidae</taxon>
        <taxon>Mycosphaerellales</taxon>
        <taxon>Teratosphaeriaceae</taxon>
        <taxon>Elasticomyces</taxon>
    </lineage>
</organism>
<sequence>MTTPSGLTSTEPTPSSARSPFTILTGLIDRPIEGEDENWMLDLQLMHHYLMHTMDILAERPDMGMSPMRQLVSGNTEPNADLIVAQILEIWQVEMPRVAFTADYCMHALLGFSALHKAHREPETASALRTSAVDHLDKALVAYREHGGPTTPENADAKFVFTWLVVLFAYAVPPSVPPIDAITELFLLVKGIDTILAESWFWVSQGPFAPILTRGFQEAITLPPGGYTAPDGMDFGLNHLDYMLGVDAMLLDDRRICSLILAELKQIYDSVLRQQGQTSVASILCFPKMDSAPFSQLIKRRVPQALVVLAYYCVLLDVLDSRWWIRGWSARVLRDIMGTLPEQWQSWIEWPVQSVLLKNQAPIVLGTSEQLGLLV</sequence>